<keyword evidence="3" id="KW-1185">Reference proteome</keyword>
<accession>A0ABY4ZZ92</accession>
<gene>
    <name evidence="2" type="ORF">MZV50_11560</name>
</gene>
<name>A0ABY4ZZ92_9CAUL</name>
<feature type="signal peptide" evidence="1">
    <location>
        <begin position="1"/>
        <end position="29"/>
    </location>
</feature>
<sequence length="273" mass="27857">MIRIRFQAFKSSIFPLGLTVGLAAGLLTACGPSTPATPDKVDATDSAEAGYVAPPTLEGARRTANGISLSGKGAPDSDLRLGSPTGEVVMGRADGFGQWSATVPNEPGVRLFGLSTIHKGRTVQAEGYVMITEDGEVALLRAGAGARRLAAESSSPRILAVDVDREGGAVVSGVAAPSAGLNVRVDRITRGGGRADDSGHFFISLTGLLSTGNHDIQVAGEGGENAVSVATSPPAPLTYGPVRADRTPMGWRIDWMTPGGGVQTTLLIGGQGR</sequence>
<evidence type="ECO:0000313" key="3">
    <source>
        <dbReference type="Proteomes" id="UP001057520"/>
    </source>
</evidence>
<feature type="chain" id="PRO_5046525602" description="Lipoprotein" evidence="1">
    <location>
        <begin position="30"/>
        <end position="273"/>
    </location>
</feature>
<protein>
    <recommendedName>
        <fullName evidence="4">Lipoprotein</fullName>
    </recommendedName>
</protein>
<proteinExistence type="predicted"/>
<evidence type="ECO:0000313" key="2">
    <source>
        <dbReference type="EMBL" id="USQ98132.1"/>
    </source>
</evidence>
<dbReference type="EMBL" id="CP096040">
    <property type="protein sequence ID" value="USQ98132.1"/>
    <property type="molecule type" value="Genomic_DNA"/>
</dbReference>
<evidence type="ECO:0008006" key="4">
    <source>
        <dbReference type="Google" id="ProtNLM"/>
    </source>
</evidence>
<evidence type="ECO:0000256" key="1">
    <source>
        <dbReference type="SAM" id="SignalP"/>
    </source>
</evidence>
<reference evidence="2 3" key="1">
    <citation type="submission" date="2022-04" db="EMBL/GenBank/DDBJ databases">
        <title>Genome sequence of soybean root-associated Caulobacter segnis RL271.</title>
        <authorList>
            <person name="Longley R."/>
            <person name="Bonito G."/>
            <person name="Trigodet F."/>
            <person name="Crosson S."/>
            <person name="Fiebig A."/>
        </authorList>
    </citation>
    <scope>NUCLEOTIDE SEQUENCE [LARGE SCALE GENOMIC DNA]</scope>
    <source>
        <strain evidence="2 3">RL271</strain>
    </source>
</reference>
<dbReference type="PROSITE" id="PS51257">
    <property type="entry name" value="PROKAR_LIPOPROTEIN"/>
    <property type="match status" value="1"/>
</dbReference>
<keyword evidence="1" id="KW-0732">Signal</keyword>
<dbReference type="Proteomes" id="UP001057520">
    <property type="component" value="Chromosome"/>
</dbReference>
<organism evidence="2 3">
    <name type="scientific">Caulobacter segnis</name>
    <dbReference type="NCBI Taxonomy" id="88688"/>
    <lineage>
        <taxon>Bacteria</taxon>
        <taxon>Pseudomonadati</taxon>
        <taxon>Pseudomonadota</taxon>
        <taxon>Alphaproteobacteria</taxon>
        <taxon>Caulobacterales</taxon>
        <taxon>Caulobacteraceae</taxon>
        <taxon>Caulobacter</taxon>
    </lineage>
</organism>